<dbReference type="EMBL" id="NHSJ01000012">
    <property type="protein sequence ID" value="PPQ33836.1"/>
    <property type="molecule type" value="Genomic_DNA"/>
</dbReference>
<dbReference type="InterPro" id="IPR013563">
    <property type="entry name" value="Oligopep_ABC_C"/>
</dbReference>
<evidence type="ECO:0000256" key="4">
    <source>
        <dbReference type="ARBA" id="ARBA00022741"/>
    </source>
</evidence>
<dbReference type="GO" id="GO:0005886">
    <property type="term" value="C:plasma membrane"/>
    <property type="evidence" value="ECO:0007669"/>
    <property type="project" value="UniProtKB-SubCell"/>
</dbReference>
<keyword evidence="4" id="KW-0547">Nucleotide-binding</keyword>
<comment type="caution">
    <text evidence="7">The sequence shown here is derived from an EMBL/GenBank/DDBJ whole genome shotgun (WGS) entry which is preliminary data.</text>
</comment>
<dbReference type="CDD" id="cd03257">
    <property type="entry name" value="ABC_NikE_OppD_transporters"/>
    <property type="match status" value="2"/>
</dbReference>
<dbReference type="InterPro" id="IPR003439">
    <property type="entry name" value="ABC_transporter-like_ATP-bd"/>
</dbReference>
<dbReference type="PROSITE" id="PS50893">
    <property type="entry name" value="ABC_TRANSPORTER_2"/>
    <property type="match status" value="2"/>
</dbReference>
<dbReference type="GO" id="GO:0055085">
    <property type="term" value="P:transmembrane transport"/>
    <property type="evidence" value="ECO:0007669"/>
    <property type="project" value="UniProtKB-ARBA"/>
</dbReference>
<dbReference type="Proteomes" id="UP000239089">
    <property type="component" value="Unassembled WGS sequence"/>
</dbReference>
<sequence>MSANLATNVDSRSFVDSEPLMRVAHLSVSFRRDSRWVKVIDNISFDLQPGRILALVGESGAGKSVLARTMLGLAGEGAEIAAERFEIEGVSVAGDTPRQWRRRRGRQIGMILQDALTSLDPLRSIGAEIGETLDAHRLYAGHDRRRRVLDAMAEAGIPEPEHRARQYSGQLSGGLRQRALIANAIVANPRILIADEPTTALDSSTQRQILDLLKSLTKRGAAILLITHDIGVVEEIADDVAVMKEGRIVERGDAREVLGAPSHPYTRSLLAALPEGKPKGVRLLAAKPAVAAFAAPASAAPRSPQVSGDAIVAHHLTKRYQGRDGRTLVAVDNVSFRVGHGQTLGLVGGSGAGKTTVAQILMGFLNPDEGRIEMLGARWSNLAEKERRSRRRLIQMVYQDPLGSFDPRLKVEHILHDALDASGLKDRSVIRRRSLELLDFVGLQGSRLTAHPRELSGGQRQRVAIARALAPQPSILLCDEPVASLDATTQAQVLDLLADIQSQLGLSIVFISHDLGVIQHVADTIVVLKDGRVIEQGSAQSVYAAPAHPYTRELFAAAPRWRARA</sequence>
<feature type="domain" description="ABC transporter" evidence="6">
    <location>
        <begin position="21"/>
        <end position="270"/>
    </location>
</feature>
<dbReference type="Gene3D" id="3.40.50.300">
    <property type="entry name" value="P-loop containing nucleotide triphosphate hydrolases"/>
    <property type="match status" value="2"/>
</dbReference>
<dbReference type="Pfam" id="PF00005">
    <property type="entry name" value="ABC_tran"/>
    <property type="match status" value="2"/>
</dbReference>
<evidence type="ECO:0000313" key="8">
    <source>
        <dbReference type="Proteomes" id="UP000239089"/>
    </source>
</evidence>
<keyword evidence="3" id="KW-0813">Transport</keyword>
<dbReference type="AlphaFoldDB" id="A0A2S6NGU8"/>
<reference evidence="7 8" key="1">
    <citation type="journal article" date="2018" name="Arch. Microbiol.">
        <title>New insights into the metabolic potential of the phototrophic purple bacterium Rhodopila globiformis DSM 161(T) from its draft genome sequence and evidence for a vanadium-dependent nitrogenase.</title>
        <authorList>
            <person name="Imhoff J.F."/>
            <person name="Rahn T."/>
            <person name="Kunzel S."/>
            <person name="Neulinger S.C."/>
        </authorList>
    </citation>
    <scope>NUCLEOTIDE SEQUENCE [LARGE SCALE GENOMIC DNA]</scope>
    <source>
        <strain evidence="7 8">DSM 16996</strain>
    </source>
</reference>
<evidence type="ECO:0000256" key="2">
    <source>
        <dbReference type="ARBA" id="ARBA00005417"/>
    </source>
</evidence>
<dbReference type="PANTHER" id="PTHR43776:SF7">
    <property type="entry name" value="D,D-DIPEPTIDE TRANSPORT ATP-BINDING PROTEIN DDPF-RELATED"/>
    <property type="match status" value="1"/>
</dbReference>
<dbReference type="InterPro" id="IPR050319">
    <property type="entry name" value="ABC_transp_ATP-bind"/>
</dbReference>
<dbReference type="InterPro" id="IPR017871">
    <property type="entry name" value="ABC_transporter-like_CS"/>
</dbReference>
<comment type="similarity">
    <text evidence="2">Belongs to the ABC transporter superfamily.</text>
</comment>
<evidence type="ECO:0000256" key="5">
    <source>
        <dbReference type="ARBA" id="ARBA00022840"/>
    </source>
</evidence>
<feature type="domain" description="ABC transporter" evidence="6">
    <location>
        <begin position="311"/>
        <end position="555"/>
    </location>
</feature>
<evidence type="ECO:0000313" key="7">
    <source>
        <dbReference type="EMBL" id="PPQ33836.1"/>
    </source>
</evidence>
<evidence type="ECO:0000256" key="3">
    <source>
        <dbReference type="ARBA" id="ARBA00022448"/>
    </source>
</evidence>
<dbReference type="GO" id="GO:0015833">
    <property type="term" value="P:peptide transport"/>
    <property type="evidence" value="ECO:0007669"/>
    <property type="project" value="InterPro"/>
</dbReference>
<dbReference type="SUPFAM" id="SSF52540">
    <property type="entry name" value="P-loop containing nucleoside triphosphate hydrolases"/>
    <property type="match status" value="2"/>
</dbReference>
<accession>A0A2S6NGU8</accession>
<dbReference type="Pfam" id="PF08352">
    <property type="entry name" value="oligo_HPY"/>
    <property type="match status" value="2"/>
</dbReference>
<keyword evidence="8" id="KW-1185">Reference proteome</keyword>
<dbReference type="PROSITE" id="PS00211">
    <property type="entry name" value="ABC_TRANSPORTER_1"/>
    <property type="match status" value="1"/>
</dbReference>
<protein>
    <submittedName>
        <fullName evidence="7">ABC transporter ATP-binding protein</fullName>
    </submittedName>
</protein>
<name>A0A2S6NGU8_9HYPH</name>
<keyword evidence="5 7" id="KW-0067">ATP-binding</keyword>
<dbReference type="InterPro" id="IPR027417">
    <property type="entry name" value="P-loop_NTPase"/>
</dbReference>
<organism evidence="7 8">
    <name type="scientific">Rhodoblastus sphagnicola</name>
    <dbReference type="NCBI Taxonomy" id="333368"/>
    <lineage>
        <taxon>Bacteria</taxon>
        <taxon>Pseudomonadati</taxon>
        <taxon>Pseudomonadota</taxon>
        <taxon>Alphaproteobacteria</taxon>
        <taxon>Hyphomicrobiales</taxon>
        <taxon>Rhodoblastaceae</taxon>
        <taxon>Rhodoblastus</taxon>
    </lineage>
</organism>
<dbReference type="GO" id="GO:0005524">
    <property type="term" value="F:ATP binding"/>
    <property type="evidence" value="ECO:0007669"/>
    <property type="project" value="UniProtKB-KW"/>
</dbReference>
<dbReference type="InterPro" id="IPR003593">
    <property type="entry name" value="AAA+_ATPase"/>
</dbReference>
<dbReference type="SMART" id="SM00382">
    <property type="entry name" value="AAA"/>
    <property type="match status" value="2"/>
</dbReference>
<dbReference type="GO" id="GO:0016887">
    <property type="term" value="F:ATP hydrolysis activity"/>
    <property type="evidence" value="ECO:0007669"/>
    <property type="project" value="InterPro"/>
</dbReference>
<proteinExistence type="inferred from homology"/>
<dbReference type="OrthoDB" id="9802264at2"/>
<gene>
    <name evidence="7" type="ORF">CCR94_00690</name>
</gene>
<dbReference type="PANTHER" id="PTHR43776">
    <property type="entry name" value="TRANSPORT ATP-BINDING PROTEIN"/>
    <property type="match status" value="1"/>
</dbReference>
<evidence type="ECO:0000259" key="6">
    <source>
        <dbReference type="PROSITE" id="PS50893"/>
    </source>
</evidence>
<dbReference type="NCBIfam" id="NF008453">
    <property type="entry name" value="PRK11308.1"/>
    <property type="match status" value="2"/>
</dbReference>
<comment type="subcellular location">
    <subcellularLocation>
        <location evidence="1">Cell inner membrane</location>
        <topology evidence="1">Peripheral membrane protein</topology>
    </subcellularLocation>
</comment>
<evidence type="ECO:0000256" key="1">
    <source>
        <dbReference type="ARBA" id="ARBA00004417"/>
    </source>
</evidence>